<comment type="subcellular location">
    <subcellularLocation>
        <location evidence="5">Nucleus</location>
    </subcellularLocation>
</comment>
<dbReference type="Pfam" id="PF08774">
    <property type="entry name" value="VRR_NUC"/>
    <property type="match status" value="1"/>
</dbReference>
<dbReference type="OrthoDB" id="76364at2759"/>
<dbReference type="GO" id="GO:0046872">
    <property type="term" value="F:metal ion binding"/>
    <property type="evidence" value="ECO:0007669"/>
    <property type="project" value="UniProtKB-KW"/>
</dbReference>
<keyword evidence="5" id="KW-0539">Nucleus</keyword>
<evidence type="ECO:0000259" key="7">
    <source>
        <dbReference type="Pfam" id="PF08774"/>
    </source>
</evidence>
<proteinExistence type="inferred from homology"/>
<dbReference type="InterPro" id="IPR014883">
    <property type="entry name" value="VRR_NUC"/>
</dbReference>
<comment type="caution">
    <text evidence="10">The sequence shown here is derived from an EMBL/GenBank/DDBJ whole genome shotgun (WGS) entry which is preliminary data.</text>
</comment>
<dbReference type="PANTHER" id="PTHR15749:SF4">
    <property type="entry name" value="FANCONI-ASSOCIATED NUCLEASE 1"/>
    <property type="match status" value="1"/>
</dbReference>
<accession>A0A1R1PTK5</accession>
<feature type="region of interest" description="Disordered" evidence="6">
    <location>
        <begin position="1"/>
        <end position="46"/>
    </location>
</feature>
<gene>
    <name evidence="10" type="ORF">AX774_g2257</name>
</gene>
<keyword evidence="11" id="KW-1185">Reference proteome</keyword>
<protein>
    <recommendedName>
        <fullName evidence="5">Fanconi-associated nuclease</fullName>
        <ecNumber evidence="5">3.1.4.1</ecNumber>
    </recommendedName>
</protein>
<comment type="function">
    <text evidence="5">Nuclease required for the repair of DNA interstrand cross-links (ICL). Acts as a 5'-3' exonuclease that anchors at a cut end of DNA and cleaves DNA successively at every third nucleotide, allowing to excise an ICL from one strand through flanking incisions.</text>
</comment>
<evidence type="ECO:0000256" key="2">
    <source>
        <dbReference type="ARBA" id="ARBA00022723"/>
    </source>
</evidence>
<dbReference type="GO" id="GO:0008409">
    <property type="term" value="F:5'-3' exonuclease activity"/>
    <property type="evidence" value="ECO:0007669"/>
    <property type="project" value="TreeGrafter"/>
</dbReference>
<evidence type="ECO:0000259" key="9">
    <source>
        <dbReference type="Pfam" id="PF21315"/>
    </source>
</evidence>
<evidence type="ECO:0000256" key="4">
    <source>
        <dbReference type="ARBA" id="ARBA00022842"/>
    </source>
</evidence>
<dbReference type="Pfam" id="PF21170">
    <property type="entry name" value="FAN1_TPR"/>
    <property type="match status" value="1"/>
</dbReference>
<keyword evidence="3 5" id="KW-0378">Hydrolase</keyword>
<reference evidence="11" key="1">
    <citation type="submission" date="2017-01" db="EMBL/GenBank/DDBJ databases">
        <authorList>
            <person name="Wang Y."/>
            <person name="White M."/>
            <person name="Kvist S."/>
            <person name="Moncalvo J.-M."/>
        </authorList>
    </citation>
    <scope>NUCLEOTIDE SEQUENCE [LARGE SCALE GENOMIC DNA]</scope>
    <source>
        <strain evidence="11">COL-18-3</strain>
    </source>
</reference>
<sequence length="920" mass="105980">MDSKKDPIENRDTKARIKQREPLRKSIDKQPKNNGRRRNQSEGGSKVTLLNYFTVSHAQGKEEKQFSNKVHRGKSLDSLIIKKTQQSHVLSLSIKKSTSFTEKEDIKSVIIQEESSETKVGIIAQKSILELKLEDKTEQNTLDSNTHDISEEILEQIKDRELERENSPTIVKDRCFDFEKWATANTIDFSQPDLNTTEASQWSDGKKGDGGGYMVDVFETILRTVLKEESYLFCKNEIKMFKKYFTLSMEARCLFVRLNTRRNKWISVKSINYREVRDVERAVDELRDVYYDELDECEDTCDGASDSCGYCSGEEARGRKQLFDCRNVLPLISCGGDDIDELSELISVEKLKNICKEVGVSGERKMKRQEIMEEMKKVAKKQQNISGFFRNTSSSSRRESVEVKIRNRMQSMVGKAIKVNPNSRALMERVNLIFGRIYSPRQGFSNDSSLGSVNKGENNTVGYGSSIEIVTAMVLKKMGKMNYPNYKVTRSSTMFKSRQAVLDFKYMMDVEAYLENVANNGELSNISDGGSKVLIKDEDPTSRWRYIYEITKPLMKVWDLMVTEKMERWKNMEKKEKGNDDKKTKVGNWKRRLTAGWVLTRIVENYIMKSMATLKDFKGESEILKKLLEQKWYRRVKEGKWYKRLALIQYNYLFDSEANSIEVLLECRDTCIRAILNSNTSVFDLKELGKRLANIDKKLNTPEELQLIINFPAQKTPNEVSVCAYKVGNPYSKRAVWKNLADDSTLKTVEEIALDYYHEAENISGFHSENSILNTLFVILFWDIIFSPVEGMFDSEFQTHPLDMYHCDSFYALRKDLIDRRIKDIMSSDGNSSRVHSAIRAVYLRESRRNTICIGVSNWNYYSADVLCELVTLLGPSALAEVCIYLASDYKRHSSGMPDICAWNIDSNVLVFSEGSNLLK</sequence>
<evidence type="ECO:0000313" key="10">
    <source>
        <dbReference type="EMBL" id="OMH84222.1"/>
    </source>
</evidence>
<evidence type="ECO:0000256" key="1">
    <source>
        <dbReference type="ARBA" id="ARBA00022722"/>
    </source>
</evidence>
<keyword evidence="5" id="KW-0464">Manganese</keyword>
<dbReference type="GO" id="GO:0004528">
    <property type="term" value="F:phosphodiesterase I activity"/>
    <property type="evidence" value="ECO:0007669"/>
    <property type="project" value="UniProtKB-EC"/>
</dbReference>
<feature type="domain" description="VRR-NUC" evidence="7">
    <location>
        <begin position="839"/>
        <end position="907"/>
    </location>
</feature>
<evidence type="ECO:0000256" key="5">
    <source>
        <dbReference type="RuleBase" id="RU365033"/>
    </source>
</evidence>
<dbReference type="AlphaFoldDB" id="A0A1R1PTK5"/>
<dbReference type="InterPro" id="IPR049125">
    <property type="entry name" value="FAN1-like_WH"/>
</dbReference>
<dbReference type="Pfam" id="PF21315">
    <property type="entry name" value="FAN1_HTH"/>
    <property type="match status" value="1"/>
</dbReference>
<dbReference type="GO" id="GO:0036297">
    <property type="term" value="P:interstrand cross-link repair"/>
    <property type="evidence" value="ECO:0007669"/>
    <property type="project" value="InterPro"/>
</dbReference>
<dbReference type="PANTHER" id="PTHR15749">
    <property type="entry name" value="FANCONI-ASSOCIATED NUCLEASE 1"/>
    <property type="match status" value="1"/>
</dbReference>
<keyword evidence="5" id="KW-0227">DNA damage</keyword>
<feature type="domain" description="Fanconi-associated nuclease 1-like winged-helix" evidence="9">
    <location>
        <begin position="213"/>
        <end position="289"/>
    </location>
</feature>
<name>A0A1R1PTK5_ZANCU</name>
<evidence type="ECO:0000256" key="6">
    <source>
        <dbReference type="SAM" id="MobiDB-lite"/>
    </source>
</evidence>
<dbReference type="Proteomes" id="UP000188320">
    <property type="component" value="Unassembled WGS sequence"/>
</dbReference>
<feature type="domain" description="Fanconi-associated nuclease 1-like TPR" evidence="8">
    <location>
        <begin position="567"/>
        <end position="666"/>
    </location>
</feature>
<dbReference type="InterPro" id="IPR049126">
    <property type="entry name" value="FAN1-like_TPR"/>
</dbReference>
<evidence type="ECO:0000259" key="8">
    <source>
        <dbReference type="Pfam" id="PF21170"/>
    </source>
</evidence>
<dbReference type="InterPro" id="IPR033315">
    <property type="entry name" value="Fan1-like"/>
</dbReference>
<keyword evidence="5" id="KW-0234">DNA repair</keyword>
<feature type="compositionally biased region" description="Basic and acidic residues" evidence="6">
    <location>
        <begin position="1"/>
        <end position="31"/>
    </location>
</feature>
<dbReference type="EC" id="3.1.4.1" evidence="5"/>
<evidence type="ECO:0000256" key="3">
    <source>
        <dbReference type="ARBA" id="ARBA00022801"/>
    </source>
</evidence>
<dbReference type="GO" id="GO:0017108">
    <property type="term" value="F:5'-flap endonuclease activity"/>
    <property type="evidence" value="ECO:0007669"/>
    <property type="project" value="TreeGrafter"/>
</dbReference>
<dbReference type="CDD" id="cd22326">
    <property type="entry name" value="FAN1-like"/>
    <property type="match status" value="1"/>
</dbReference>
<keyword evidence="1 5" id="KW-0540">Nuclease</keyword>
<evidence type="ECO:0000313" key="11">
    <source>
        <dbReference type="Proteomes" id="UP000188320"/>
    </source>
</evidence>
<keyword evidence="4 5" id="KW-0460">Magnesium</keyword>
<dbReference type="GO" id="GO:0005634">
    <property type="term" value="C:nucleus"/>
    <property type="evidence" value="ECO:0007669"/>
    <property type="project" value="UniProtKB-SubCell"/>
</dbReference>
<dbReference type="InterPro" id="IPR049132">
    <property type="entry name" value="FAN1-like_euk"/>
</dbReference>
<comment type="catalytic activity">
    <reaction evidence="5">
        <text>Hydrolytically removes 5'-nucleotides successively from the 3'-hydroxy termini of 3'-hydroxy-terminated oligonucleotides.</text>
        <dbReference type="EC" id="3.1.4.1"/>
    </reaction>
</comment>
<dbReference type="EMBL" id="LSSK01000232">
    <property type="protein sequence ID" value="OMH84222.1"/>
    <property type="molecule type" value="Genomic_DNA"/>
</dbReference>
<comment type="similarity">
    <text evidence="5">Belongs to the FAN1 family.</text>
</comment>
<organism evidence="10 11">
    <name type="scientific">Zancudomyces culisetae</name>
    <name type="common">Gut fungus</name>
    <name type="synonym">Smittium culisetae</name>
    <dbReference type="NCBI Taxonomy" id="1213189"/>
    <lineage>
        <taxon>Eukaryota</taxon>
        <taxon>Fungi</taxon>
        <taxon>Fungi incertae sedis</taxon>
        <taxon>Zoopagomycota</taxon>
        <taxon>Kickxellomycotina</taxon>
        <taxon>Harpellomycetes</taxon>
        <taxon>Harpellales</taxon>
        <taxon>Legeriomycetaceae</taxon>
        <taxon>Zancudomyces</taxon>
    </lineage>
</organism>
<keyword evidence="2 5" id="KW-0479">Metal-binding</keyword>
<comment type="cofactor">
    <cofactor evidence="5">
        <name>Mg(2+)</name>
        <dbReference type="ChEBI" id="CHEBI:18420"/>
    </cofactor>
    <cofactor evidence="5">
        <name>Mn(2+)</name>
        <dbReference type="ChEBI" id="CHEBI:29035"/>
    </cofactor>
</comment>
<dbReference type="GO" id="GO:0070336">
    <property type="term" value="F:flap-structured DNA binding"/>
    <property type="evidence" value="ECO:0007669"/>
    <property type="project" value="TreeGrafter"/>
</dbReference>